<sequence length="59" mass="6990">MLVLFSFKFCLISISILFFDFLTVFIDHLLFLFLSPSLSPLSFHLFHFSSLYFSPFIVF</sequence>
<keyword evidence="1" id="KW-0472">Membrane</keyword>
<organism evidence="2">
    <name type="scientific">Brugia timori</name>
    <dbReference type="NCBI Taxonomy" id="42155"/>
    <lineage>
        <taxon>Eukaryota</taxon>
        <taxon>Metazoa</taxon>
        <taxon>Ecdysozoa</taxon>
        <taxon>Nematoda</taxon>
        <taxon>Chromadorea</taxon>
        <taxon>Rhabditida</taxon>
        <taxon>Spirurina</taxon>
        <taxon>Spiruromorpha</taxon>
        <taxon>Filarioidea</taxon>
        <taxon>Onchocercidae</taxon>
        <taxon>Brugia</taxon>
    </lineage>
</organism>
<feature type="transmembrane region" description="Helical" evidence="1">
    <location>
        <begin position="9"/>
        <end position="35"/>
    </location>
</feature>
<reference evidence="2" key="1">
    <citation type="submission" date="2017-02" db="UniProtKB">
        <authorList>
            <consortium name="WormBaseParasite"/>
        </authorList>
    </citation>
    <scope>IDENTIFICATION</scope>
</reference>
<proteinExistence type="predicted"/>
<keyword evidence="1" id="KW-0812">Transmembrane</keyword>
<dbReference type="WBParaSite" id="BTMF_0001778701-mRNA-1">
    <property type="protein sequence ID" value="BTMF_0001778701-mRNA-1"/>
    <property type="gene ID" value="BTMF_0001778701"/>
</dbReference>
<keyword evidence="1" id="KW-1133">Transmembrane helix</keyword>
<name>A0A0R3RCL6_9BILA</name>
<accession>A0A0R3RCL6</accession>
<dbReference type="AlphaFoldDB" id="A0A0R3RCL6"/>
<protein>
    <submittedName>
        <fullName evidence="2">Uncharacterized protein</fullName>
    </submittedName>
</protein>
<evidence type="ECO:0000256" key="1">
    <source>
        <dbReference type="SAM" id="Phobius"/>
    </source>
</evidence>
<evidence type="ECO:0000313" key="2">
    <source>
        <dbReference type="WBParaSite" id="BTMF_0001778701-mRNA-1"/>
    </source>
</evidence>